<evidence type="ECO:0000313" key="2">
    <source>
        <dbReference type="EMBL" id="STZ28412.1"/>
    </source>
</evidence>
<name>A0A378RMY9_MYROD</name>
<gene>
    <name evidence="2" type="ORF">NCTC11179_01958</name>
</gene>
<dbReference type="AlphaFoldDB" id="A0A378RMY9"/>
<dbReference type="EMBL" id="UGQL01000001">
    <property type="protein sequence ID" value="STZ28412.1"/>
    <property type="molecule type" value="Genomic_DNA"/>
</dbReference>
<reference evidence="2 3" key="1">
    <citation type="submission" date="2018-06" db="EMBL/GenBank/DDBJ databases">
        <authorList>
            <consortium name="Pathogen Informatics"/>
            <person name="Doyle S."/>
        </authorList>
    </citation>
    <scope>NUCLEOTIDE SEQUENCE [LARGE SCALE GENOMIC DNA]</scope>
    <source>
        <strain evidence="2 3">NCTC11179</strain>
    </source>
</reference>
<keyword evidence="3" id="KW-1185">Reference proteome</keyword>
<evidence type="ECO:0008006" key="4">
    <source>
        <dbReference type="Google" id="ProtNLM"/>
    </source>
</evidence>
<accession>A0A378RMY9</accession>
<keyword evidence="1" id="KW-0732">Signal</keyword>
<dbReference type="RefSeq" id="WP_115091359.1">
    <property type="nucleotide sequence ID" value="NZ_CP068107.1"/>
</dbReference>
<dbReference type="PROSITE" id="PS51257">
    <property type="entry name" value="PROKAR_LIPOPROTEIN"/>
    <property type="match status" value="1"/>
</dbReference>
<feature type="signal peptide" evidence="1">
    <location>
        <begin position="1"/>
        <end position="22"/>
    </location>
</feature>
<organism evidence="2 3">
    <name type="scientific">Myroides odoratus</name>
    <name type="common">Flavobacterium odoratum</name>
    <dbReference type="NCBI Taxonomy" id="256"/>
    <lineage>
        <taxon>Bacteria</taxon>
        <taxon>Pseudomonadati</taxon>
        <taxon>Bacteroidota</taxon>
        <taxon>Flavobacteriia</taxon>
        <taxon>Flavobacteriales</taxon>
        <taxon>Flavobacteriaceae</taxon>
        <taxon>Myroides</taxon>
    </lineage>
</organism>
<dbReference type="Proteomes" id="UP000255024">
    <property type="component" value="Unassembled WGS sequence"/>
</dbReference>
<evidence type="ECO:0000313" key="3">
    <source>
        <dbReference type="Proteomes" id="UP000255024"/>
    </source>
</evidence>
<sequence>MKKLVQPLALSSLFLLFMSCTSDDSNLTDPIICPPVSPTPENYYYVSDIKVTSFDFNFEHNEDGTYEIKTHPDQGLTFDFSYTEDFKLTGINNSILLYENNEVIYTVNTIFDYNFNEKNQLTNFGIFVENTLLRSQSYTYNDDLVASTVTRDSDGTQTQTFTYNDKKQFISSLLHPENARLTYSYNGNNQLNSLSINNEKLELTYDDKRNPFVTLPFDLTTIIHDELEFIPLTYRFANNINFIKNPDQEVFTIEYQYNTDNYPTKATIYQTVNKTKVLYKTIDFTYQVQKVETEK</sequence>
<feature type="chain" id="PRO_5016589919" description="DUF4595 domain-containing protein" evidence="1">
    <location>
        <begin position="23"/>
        <end position="295"/>
    </location>
</feature>
<evidence type="ECO:0000256" key="1">
    <source>
        <dbReference type="SAM" id="SignalP"/>
    </source>
</evidence>
<protein>
    <recommendedName>
        <fullName evidence="4">DUF4595 domain-containing protein</fullName>
    </recommendedName>
</protein>
<proteinExistence type="predicted"/>